<protein>
    <recommendedName>
        <fullName evidence="3">Beta-ketoacyl synthase N-terminal domain-containing protein</fullName>
    </recommendedName>
</protein>
<reference evidence="1 2" key="1">
    <citation type="submission" date="2023-06" db="EMBL/GenBank/DDBJ databases">
        <title>Cellulomonas sp. MW9 Whole genome sequence.</title>
        <authorList>
            <person name="Park S."/>
        </authorList>
    </citation>
    <scope>NUCLEOTIDE SEQUENCE [LARGE SCALE GENOMIC DNA]</scope>
    <source>
        <strain evidence="1 2">MW9</strain>
    </source>
</reference>
<evidence type="ECO:0000313" key="1">
    <source>
        <dbReference type="EMBL" id="MDM7832058.1"/>
    </source>
</evidence>
<proteinExistence type="predicted"/>
<comment type="caution">
    <text evidence="1">The sequence shown here is derived from an EMBL/GenBank/DDBJ whole genome shotgun (WGS) entry which is preliminary data.</text>
</comment>
<dbReference type="EMBL" id="JAUCGR010000003">
    <property type="protein sequence ID" value="MDM7832058.1"/>
    <property type="molecule type" value="Genomic_DNA"/>
</dbReference>
<evidence type="ECO:0000313" key="2">
    <source>
        <dbReference type="Proteomes" id="UP001321453"/>
    </source>
</evidence>
<dbReference type="Gene3D" id="3.40.830.10">
    <property type="entry name" value="LigB-like"/>
    <property type="match status" value="1"/>
</dbReference>
<name>A0ABT7S8X0_9CELL</name>
<evidence type="ECO:0008006" key="3">
    <source>
        <dbReference type="Google" id="ProtNLM"/>
    </source>
</evidence>
<dbReference type="RefSeq" id="WP_289447509.1">
    <property type="nucleotide sequence ID" value="NZ_JAUCGR010000003.1"/>
</dbReference>
<dbReference type="SUPFAM" id="SSF53213">
    <property type="entry name" value="LigB-like"/>
    <property type="match status" value="1"/>
</dbReference>
<gene>
    <name evidence="1" type="ORF">QRT05_11995</name>
</gene>
<keyword evidence="2" id="KW-1185">Reference proteome</keyword>
<organism evidence="1 2">
    <name type="scientific">Cellulomonas edaphi</name>
    <dbReference type="NCBI Taxonomy" id="3053468"/>
    <lineage>
        <taxon>Bacteria</taxon>
        <taxon>Bacillati</taxon>
        <taxon>Actinomycetota</taxon>
        <taxon>Actinomycetes</taxon>
        <taxon>Micrococcales</taxon>
        <taxon>Cellulomonadaceae</taxon>
        <taxon>Cellulomonas</taxon>
    </lineage>
</organism>
<sequence>MLVAAALVPDTALLVPGSGGTVDVAATLRSAALDAVQASVADARSLVVVAPGPRTRELTGRVVATLGAAGIPDGQLAWPPVAFGTGEDARASVAASVGLHLAARCGWHGATRVVEVAPGAGLGELGASLVADGPTGLLVVGSGSGRHGPDGPLADDERAPAYDEALLADLADAGPAARARLTQRPADEAAALAVTGWAPWQVLVGAAGERAVTARLAVQQVVAGAQHAVLSWVVA</sequence>
<accession>A0ABT7S8X0</accession>
<dbReference type="Proteomes" id="UP001321453">
    <property type="component" value="Unassembled WGS sequence"/>
</dbReference>